<dbReference type="Proteomes" id="UP001233264">
    <property type="component" value="Chromosome"/>
</dbReference>
<reference evidence="2 3" key="1">
    <citation type="submission" date="2023-03" db="EMBL/GenBank/DDBJ databases">
        <authorList>
            <person name="Menendez E."/>
            <person name="Kaur S."/>
            <person name="Flores-Felix J.D."/>
            <person name="diCenzo G.C."/>
            <person name="Peix A."/>
            <person name="Velazquez E."/>
        </authorList>
    </citation>
    <scope>NUCLEOTIDE SEQUENCE [LARGE SCALE GENOMIC DNA]</scope>
    <source>
        <strain evidence="2 3">CCBAU 71714</strain>
    </source>
</reference>
<feature type="signal peptide" evidence="1">
    <location>
        <begin position="1"/>
        <end position="21"/>
    </location>
</feature>
<keyword evidence="3" id="KW-1185">Reference proteome</keyword>
<dbReference type="EMBL" id="CP120365">
    <property type="protein sequence ID" value="WHS95360.1"/>
    <property type="molecule type" value="Genomic_DNA"/>
</dbReference>
<evidence type="ECO:0000313" key="2">
    <source>
        <dbReference type="EMBL" id="WHS95360.1"/>
    </source>
</evidence>
<evidence type="ECO:0008006" key="4">
    <source>
        <dbReference type="Google" id="ProtNLM"/>
    </source>
</evidence>
<accession>A0ABY8TC26</accession>
<name>A0ABY8TC26_9HYPH</name>
<dbReference type="PROSITE" id="PS51257">
    <property type="entry name" value="PROKAR_LIPOPROTEIN"/>
    <property type="match status" value="1"/>
</dbReference>
<proteinExistence type="predicted"/>
<protein>
    <recommendedName>
        <fullName evidence="4">Lipoprotein</fullName>
    </recommendedName>
</protein>
<evidence type="ECO:0000313" key="3">
    <source>
        <dbReference type="Proteomes" id="UP001233264"/>
    </source>
</evidence>
<sequence length="135" mass="14979">MKERRAISISLLPFLLLASCAGSPFERNMNAKTVSDLDGMSDEKLCHSFLDGNTLVRQARASRKLGDCSESYVKCRSYGFESSDPEFKECRMLVDNAAISARRSAPTYIPPQSPSYQPTSTICRESLGTVYCNSF</sequence>
<organism evidence="2 3">
    <name type="scientific">Sinorhizobium kummerowiae</name>
    <dbReference type="NCBI Taxonomy" id="158892"/>
    <lineage>
        <taxon>Bacteria</taxon>
        <taxon>Pseudomonadati</taxon>
        <taxon>Pseudomonadota</taxon>
        <taxon>Alphaproteobacteria</taxon>
        <taxon>Hyphomicrobiales</taxon>
        <taxon>Rhizobiaceae</taxon>
        <taxon>Sinorhizobium/Ensifer group</taxon>
        <taxon>Sinorhizobium</taxon>
    </lineage>
</organism>
<gene>
    <name evidence="2" type="ORF">PZL22_003141</name>
</gene>
<dbReference type="RefSeq" id="WP_284718710.1">
    <property type="nucleotide sequence ID" value="NZ_CP120365.1"/>
</dbReference>
<evidence type="ECO:0000256" key="1">
    <source>
        <dbReference type="SAM" id="SignalP"/>
    </source>
</evidence>
<keyword evidence="1" id="KW-0732">Signal</keyword>
<feature type="chain" id="PRO_5046290316" description="Lipoprotein" evidence="1">
    <location>
        <begin position="22"/>
        <end position="135"/>
    </location>
</feature>